<comment type="caution">
    <text evidence="2">The sequence shown here is derived from an EMBL/GenBank/DDBJ whole genome shotgun (WGS) entry which is preliminary data.</text>
</comment>
<dbReference type="SUPFAM" id="SSF48576">
    <property type="entry name" value="Terpenoid synthases"/>
    <property type="match status" value="1"/>
</dbReference>
<dbReference type="Proteomes" id="UP001147760">
    <property type="component" value="Unassembled WGS sequence"/>
</dbReference>
<evidence type="ECO:0000313" key="3">
    <source>
        <dbReference type="Proteomes" id="UP001147760"/>
    </source>
</evidence>
<organism evidence="2 3">
    <name type="scientific">Penicillium desertorum</name>
    <dbReference type="NCBI Taxonomy" id="1303715"/>
    <lineage>
        <taxon>Eukaryota</taxon>
        <taxon>Fungi</taxon>
        <taxon>Dikarya</taxon>
        <taxon>Ascomycota</taxon>
        <taxon>Pezizomycotina</taxon>
        <taxon>Eurotiomycetes</taxon>
        <taxon>Eurotiomycetidae</taxon>
        <taxon>Eurotiales</taxon>
        <taxon>Aspergillaceae</taxon>
        <taxon>Penicillium</taxon>
    </lineage>
</organism>
<name>A0A9W9X1V2_9EURO</name>
<keyword evidence="3" id="KW-1185">Reference proteome</keyword>
<gene>
    <name evidence="2" type="ORF">N7530_006046</name>
</gene>
<sequence>MHNSPAEGLPFTVRAIKDGDWISRTINIHGVLILLLVSIMAVFFKWAREDPTSGEKISPGSPVSKRDLEEIEALESDGVSRDLIVQIDKCIDAAVNIAYYTYLFASREAQDAIAIFTSYVISVDEFSYQHELLRGFTKYLASMQRLFGNFGGDMIVKGALEFVSVAAVEYRQDEQRKVQRLHFLREASDYLVYFRAKTGLAEVYAFFCFPEDLNPEDRDLTAYIASIPFLVLFVAEANDILSLYKE</sequence>
<accession>A0A9W9X1V2</accession>
<evidence type="ECO:0000256" key="1">
    <source>
        <dbReference type="SAM" id="Phobius"/>
    </source>
</evidence>
<reference evidence="2" key="1">
    <citation type="submission" date="2022-12" db="EMBL/GenBank/DDBJ databases">
        <authorList>
            <person name="Petersen C."/>
        </authorList>
    </citation>
    <scope>NUCLEOTIDE SEQUENCE</scope>
    <source>
        <strain evidence="2">IBT 17660</strain>
    </source>
</reference>
<dbReference type="EMBL" id="JAPWDO010000003">
    <property type="protein sequence ID" value="KAJ5480537.1"/>
    <property type="molecule type" value="Genomic_DNA"/>
</dbReference>
<dbReference type="AlphaFoldDB" id="A0A9W9X1V2"/>
<feature type="transmembrane region" description="Helical" evidence="1">
    <location>
        <begin position="26"/>
        <end position="47"/>
    </location>
</feature>
<keyword evidence="1" id="KW-1133">Transmembrane helix</keyword>
<keyword evidence="1" id="KW-0812">Transmembrane</keyword>
<dbReference type="InterPro" id="IPR008949">
    <property type="entry name" value="Isoprenoid_synthase_dom_sf"/>
</dbReference>
<reference evidence="2" key="2">
    <citation type="journal article" date="2023" name="IMA Fungus">
        <title>Comparative genomic study of the Penicillium genus elucidates a diverse pangenome and 15 lateral gene transfer events.</title>
        <authorList>
            <person name="Petersen C."/>
            <person name="Sorensen T."/>
            <person name="Nielsen M.R."/>
            <person name="Sondergaard T.E."/>
            <person name="Sorensen J.L."/>
            <person name="Fitzpatrick D.A."/>
            <person name="Frisvad J.C."/>
            <person name="Nielsen K.L."/>
        </authorList>
    </citation>
    <scope>NUCLEOTIDE SEQUENCE</scope>
    <source>
        <strain evidence="2">IBT 17660</strain>
    </source>
</reference>
<dbReference type="OrthoDB" id="2998174at2759"/>
<proteinExistence type="predicted"/>
<keyword evidence="1" id="KW-0472">Membrane</keyword>
<protein>
    <submittedName>
        <fullName evidence="2">Isoprenoid synthase domain-containing protein</fullName>
    </submittedName>
</protein>
<evidence type="ECO:0000313" key="2">
    <source>
        <dbReference type="EMBL" id="KAJ5480537.1"/>
    </source>
</evidence>
<dbReference type="Gene3D" id="1.10.600.10">
    <property type="entry name" value="Farnesyl Diphosphate Synthase"/>
    <property type="match status" value="1"/>
</dbReference>